<protein>
    <submittedName>
        <fullName evidence="8">RNA polymerase sigma factor</fullName>
    </submittedName>
</protein>
<keyword evidence="4" id="KW-0804">Transcription</keyword>
<dbReference type="GO" id="GO:0006352">
    <property type="term" value="P:DNA-templated transcription initiation"/>
    <property type="evidence" value="ECO:0007669"/>
    <property type="project" value="InterPro"/>
</dbReference>
<keyword evidence="3" id="KW-0731">Sigma factor</keyword>
<evidence type="ECO:0000256" key="1">
    <source>
        <dbReference type="ARBA" id="ARBA00010641"/>
    </source>
</evidence>
<keyword evidence="2" id="KW-0805">Transcription regulation</keyword>
<proteinExistence type="inferred from homology"/>
<feature type="domain" description="DUF6596" evidence="7">
    <location>
        <begin position="156"/>
        <end position="246"/>
    </location>
</feature>
<keyword evidence="9" id="KW-1185">Reference proteome</keyword>
<dbReference type="InterPro" id="IPR013324">
    <property type="entry name" value="RNA_pol_sigma_r3/r4-like"/>
</dbReference>
<dbReference type="Proteomes" id="UP000652013">
    <property type="component" value="Unassembled WGS sequence"/>
</dbReference>
<feature type="domain" description="RNA polymerase sigma-70 region 2" evidence="5">
    <location>
        <begin position="5"/>
        <end position="67"/>
    </location>
</feature>
<dbReference type="AlphaFoldDB" id="A0A8J4DIV7"/>
<dbReference type="PANTHER" id="PTHR47756:SF2">
    <property type="entry name" value="BLL6612 PROTEIN"/>
    <property type="match status" value="1"/>
</dbReference>
<evidence type="ECO:0000259" key="7">
    <source>
        <dbReference type="Pfam" id="PF20239"/>
    </source>
</evidence>
<dbReference type="Gene3D" id="1.10.10.10">
    <property type="entry name" value="Winged helix-like DNA-binding domain superfamily/Winged helix DNA-binding domain"/>
    <property type="match status" value="1"/>
</dbReference>
<dbReference type="InterPro" id="IPR007627">
    <property type="entry name" value="RNA_pol_sigma70_r2"/>
</dbReference>
<dbReference type="RefSeq" id="WP_203938036.1">
    <property type="nucleotide sequence ID" value="NZ_BAAAGJ010000009.1"/>
</dbReference>
<dbReference type="InterPro" id="IPR036388">
    <property type="entry name" value="WH-like_DNA-bd_sf"/>
</dbReference>
<dbReference type="InterPro" id="IPR046531">
    <property type="entry name" value="DUF6596"/>
</dbReference>
<evidence type="ECO:0000259" key="5">
    <source>
        <dbReference type="Pfam" id="PF04542"/>
    </source>
</evidence>
<dbReference type="InterPro" id="IPR013325">
    <property type="entry name" value="RNA_pol_sigma_r2"/>
</dbReference>
<sequence>MNLRELTPQVIGVLVRRGADFAAAEDAVQDALVEAVRSWPDDPPRDAKGWLVTVAWRKFLDAARAETARRRREESAEPPPGPVSGTDDTLQLYFLCAHPSLTPASAVALTLRAVGGLTTRQIAQAYLVPEATMAQRISRAKRTVAGVRFDQPGDVATVLRVLYLVFNEGYSGEVDLAAEAIRLTRQLAAAIDHPEVAGLLALMLLHHARRAARTAPDGSLVPLAEQDRGRWDTALIAEGVGILQTALARDRLGEFQAQAAIAALHADAPTAAETDWVQIVEWYDELARLTDSPVVRLNRAVAVGEADGPRAGLAALAGLDAALPRYAAVAAYLHERDGDVQTAARLYAEAARKAANLAERDHLTRQAARLNSRPGR</sequence>
<dbReference type="EMBL" id="BOOY01000014">
    <property type="protein sequence ID" value="GIJ02744.1"/>
    <property type="molecule type" value="Genomic_DNA"/>
</dbReference>
<dbReference type="Pfam" id="PF04542">
    <property type="entry name" value="Sigma70_r2"/>
    <property type="match status" value="1"/>
</dbReference>
<dbReference type="Pfam" id="PF20239">
    <property type="entry name" value="DUF6596"/>
    <property type="match status" value="1"/>
</dbReference>
<dbReference type="SUPFAM" id="SSF88946">
    <property type="entry name" value="Sigma2 domain of RNA polymerase sigma factors"/>
    <property type="match status" value="1"/>
</dbReference>
<evidence type="ECO:0000256" key="3">
    <source>
        <dbReference type="ARBA" id="ARBA00023082"/>
    </source>
</evidence>
<dbReference type="Gene3D" id="1.10.1740.10">
    <property type="match status" value="1"/>
</dbReference>
<dbReference type="SUPFAM" id="SSF88659">
    <property type="entry name" value="Sigma3 and sigma4 domains of RNA polymerase sigma factors"/>
    <property type="match status" value="1"/>
</dbReference>
<dbReference type="InterPro" id="IPR013249">
    <property type="entry name" value="RNA_pol_sigma70_r4_t2"/>
</dbReference>
<evidence type="ECO:0000256" key="2">
    <source>
        <dbReference type="ARBA" id="ARBA00023015"/>
    </source>
</evidence>
<evidence type="ECO:0000313" key="9">
    <source>
        <dbReference type="Proteomes" id="UP000652013"/>
    </source>
</evidence>
<evidence type="ECO:0000259" key="6">
    <source>
        <dbReference type="Pfam" id="PF08281"/>
    </source>
</evidence>
<comment type="similarity">
    <text evidence="1">Belongs to the sigma-70 factor family. ECF subfamily.</text>
</comment>
<evidence type="ECO:0000313" key="8">
    <source>
        <dbReference type="EMBL" id="GIJ02744.1"/>
    </source>
</evidence>
<dbReference type="GO" id="GO:0003677">
    <property type="term" value="F:DNA binding"/>
    <property type="evidence" value="ECO:0007669"/>
    <property type="project" value="InterPro"/>
</dbReference>
<comment type="caution">
    <text evidence="8">The sequence shown here is derived from an EMBL/GenBank/DDBJ whole genome shotgun (WGS) entry which is preliminary data.</text>
</comment>
<feature type="domain" description="RNA polymerase sigma factor 70 region 4 type 2" evidence="6">
    <location>
        <begin position="93"/>
        <end position="143"/>
    </location>
</feature>
<accession>A0A8J4DIV7</accession>
<dbReference type="Pfam" id="PF08281">
    <property type="entry name" value="Sigma70_r4_2"/>
    <property type="match status" value="1"/>
</dbReference>
<dbReference type="GO" id="GO:0016987">
    <property type="term" value="F:sigma factor activity"/>
    <property type="evidence" value="ECO:0007669"/>
    <property type="project" value="UniProtKB-KW"/>
</dbReference>
<dbReference type="PANTHER" id="PTHR47756">
    <property type="entry name" value="BLL6612 PROTEIN-RELATED"/>
    <property type="match status" value="1"/>
</dbReference>
<reference evidence="8" key="1">
    <citation type="submission" date="2021-01" db="EMBL/GenBank/DDBJ databases">
        <title>Whole genome shotgun sequence of Spirilliplanes yamanashiensis NBRC 15828.</title>
        <authorList>
            <person name="Komaki H."/>
            <person name="Tamura T."/>
        </authorList>
    </citation>
    <scope>NUCLEOTIDE SEQUENCE</scope>
    <source>
        <strain evidence="8">NBRC 15828</strain>
    </source>
</reference>
<organism evidence="8 9">
    <name type="scientific">Spirilliplanes yamanashiensis</name>
    <dbReference type="NCBI Taxonomy" id="42233"/>
    <lineage>
        <taxon>Bacteria</taxon>
        <taxon>Bacillati</taxon>
        <taxon>Actinomycetota</taxon>
        <taxon>Actinomycetes</taxon>
        <taxon>Micromonosporales</taxon>
        <taxon>Micromonosporaceae</taxon>
        <taxon>Spirilliplanes</taxon>
    </lineage>
</organism>
<evidence type="ECO:0000256" key="4">
    <source>
        <dbReference type="ARBA" id="ARBA00023163"/>
    </source>
</evidence>
<name>A0A8J4DIV7_9ACTN</name>
<gene>
    <name evidence="8" type="ORF">Sya03_20960</name>
</gene>